<evidence type="ECO:0000313" key="3">
    <source>
        <dbReference type="Proteomes" id="UP000294299"/>
    </source>
</evidence>
<feature type="transmembrane region" description="Helical" evidence="1">
    <location>
        <begin position="71"/>
        <end position="88"/>
    </location>
</feature>
<reference evidence="2 3" key="1">
    <citation type="submission" date="2019-02" db="EMBL/GenBank/DDBJ databases">
        <authorList>
            <person name="Lehtovirta-Morley E L."/>
        </authorList>
    </citation>
    <scope>NUCLEOTIDE SEQUENCE [LARGE SCALE GENOMIC DNA]</scope>
    <source>
        <strain evidence="2">NFRAN1</strain>
    </source>
</reference>
<keyword evidence="1" id="KW-0812">Transmembrane</keyword>
<proteinExistence type="predicted"/>
<feature type="transmembrane region" description="Helical" evidence="1">
    <location>
        <begin position="12"/>
        <end position="34"/>
    </location>
</feature>
<organism evidence="2 3">
    <name type="scientific">Candidatus Nitrosocosmicus franklandianus</name>
    <dbReference type="NCBI Taxonomy" id="1798806"/>
    <lineage>
        <taxon>Archaea</taxon>
        <taxon>Nitrososphaerota</taxon>
        <taxon>Nitrososphaeria</taxon>
        <taxon>Nitrososphaerales</taxon>
        <taxon>Nitrososphaeraceae</taxon>
        <taxon>Candidatus Nitrosocosmicus</taxon>
    </lineage>
</organism>
<evidence type="ECO:0000256" key="1">
    <source>
        <dbReference type="SAM" id="Phobius"/>
    </source>
</evidence>
<protein>
    <submittedName>
        <fullName evidence="2">Uncharacterized protein</fullName>
    </submittedName>
</protein>
<accession>A0A484IFM5</accession>
<dbReference type="EMBL" id="LR216287">
    <property type="protein sequence ID" value="VFJ14811.1"/>
    <property type="molecule type" value="Genomic_DNA"/>
</dbReference>
<keyword evidence="1" id="KW-0472">Membrane</keyword>
<name>A0A484IFM5_9ARCH</name>
<feature type="transmembrane region" description="Helical" evidence="1">
    <location>
        <begin position="108"/>
        <end position="128"/>
    </location>
</feature>
<dbReference type="AlphaFoldDB" id="A0A484IFM5"/>
<dbReference type="KEGG" id="nfn:NFRAN_2489"/>
<gene>
    <name evidence="2" type="ORF">NFRAN_2489</name>
</gene>
<keyword evidence="3" id="KW-1185">Reference proteome</keyword>
<sequence>MIQYNKVVGKVNYYYCNLVTIYFIYFIKTIIFWIMKDATHIDTSGLNSFSPTLITIYSQRAVSTIRSIERILYLLLSVLMVFAVLVFIDTAAVKGYIKFIPEDEYDYILSLIAFAAIGIIIFMLRIILKTRKKLDNWAYTFEKNSIGSLISMGLPDLDKKTLFFSIIENIEEIGEPIKKYISKSKDNIELFLDQTVSDTTKFDILIDGDKIKSIDDGISDNAPIADKLNEYGIVVGKIIADSSAVDTNKIKLFIRSTLDYSKFTNKYIGLALLVGTEITNEAMEYARNFSSKSIGYLIVIEKPGIMNSL</sequence>
<evidence type="ECO:0000313" key="2">
    <source>
        <dbReference type="EMBL" id="VFJ14811.1"/>
    </source>
</evidence>
<dbReference type="Proteomes" id="UP000294299">
    <property type="component" value="Chromosome NFRAN"/>
</dbReference>
<keyword evidence="1" id="KW-1133">Transmembrane helix</keyword>